<keyword evidence="1" id="KW-0732">Signal</keyword>
<protein>
    <submittedName>
        <fullName evidence="2">Uncharacterized protein</fullName>
    </submittedName>
</protein>
<accession>A0A9D3YN90</accession>
<name>A0A9D3YN90_DREPO</name>
<organism evidence="2 3">
    <name type="scientific">Dreissena polymorpha</name>
    <name type="common">Zebra mussel</name>
    <name type="synonym">Mytilus polymorpha</name>
    <dbReference type="NCBI Taxonomy" id="45954"/>
    <lineage>
        <taxon>Eukaryota</taxon>
        <taxon>Metazoa</taxon>
        <taxon>Spiralia</taxon>
        <taxon>Lophotrochozoa</taxon>
        <taxon>Mollusca</taxon>
        <taxon>Bivalvia</taxon>
        <taxon>Autobranchia</taxon>
        <taxon>Heteroconchia</taxon>
        <taxon>Euheterodonta</taxon>
        <taxon>Imparidentia</taxon>
        <taxon>Neoheterodontei</taxon>
        <taxon>Myida</taxon>
        <taxon>Dreissenoidea</taxon>
        <taxon>Dreissenidae</taxon>
        <taxon>Dreissena</taxon>
    </lineage>
</organism>
<dbReference type="EMBL" id="JAIWYP010000015">
    <property type="protein sequence ID" value="KAH3703101.1"/>
    <property type="molecule type" value="Genomic_DNA"/>
</dbReference>
<keyword evidence="3" id="KW-1185">Reference proteome</keyword>
<dbReference type="AlphaFoldDB" id="A0A9D3YN90"/>
<feature type="signal peptide" evidence="1">
    <location>
        <begin position="1"/>
        <end position="17"/>
    </location>
</feature>
<dbReference type="Gene3D" id="2.10.80.10">
    <property type="entry name" value="Lipase, subunit A"/>
    <property type="match status" value="1"/>
</dbReference>
<proteinExistence type="predicted"/>
<evidence type="ECO:0000313" key="2">
    <source>
        <dbReference type="EMBL" id="KAH3703101.1"/>
    </source>
</evidence>
<evidence type="ECO:0000256" key="1">
    <source>
        <dbReference type="SAM" id="SignalP"/>
    </source>
</evidence>
<evidence type="ECO:0000313" key="3">
    <source>
        <dbReference type="Proteomes" id="UP000828390"/>
    </source>
</evidence>
<feature type="chain" id="PRO_5039337209" evidence="1">
    <location>
        <begin position="18"/>
        <end position="93"/>
    </location>
</feature>
<reference evidence="2" key="1">
    <citation type="journal article" date="2019" name="bioRxiv">
        <title>The Genome of the Zebra Mussel, Dreissena polymorpha: A Resource for Invasive Species Research.</title>
        <authorList>
            <person name="McCartney M.A."/>
            <person name="Auch B."/>
            <person name="Kono T."/>
            <person name="Mallez S."/>
            <person name="Zhang Y."/>
            <person name="Obille A."/>
            <person name="Becker A."/>
            <person name="Abrahante J.E."/>
            <person name="Garbe J."/>
            <person name="Badalamenti J.P."/>
            <person name="Herman A."/>
            <person name="Mangelson H."/>
            <person name="Liachko I."/>
            <person name="Sullivan S."/>
            <person name="Sone E.D."/>
            <person name="Koren S."/>
            <person name="Silverstein K.A.T."/>
            <person name="Beckman K.B."/>
            <person name="Gohl D.M."/>
        </authorList>
    </citation>
    <scope>NUCLEOTIDE SEQUENCE</scope>
    <source>
        <strain evidence="2">Duluth1</strain>
        <tissue evidence="2">Whole animal</tissue>
    </source>
</reference>
<dbReference type="Proteomes" id="UP000828390">
    <property type="component" value="Unassembled WGS sequence"/>
</dbReference>
<gene>
    <name evidence="2" type="ORF">DPMN_078130</name>
</gene>
<comment type="caution">
    <text evidence="2">The sequence shown here is derived from an EMBL/GenBank/DDBJ whole genome shotgun (WGS) entry which is preliminary data.</text>
</comment>
<reference evidence="2" key="2">
    <citation type="submission" date="2020-11" db="EMBL/GenBank/DDBJ databases">
        <authorList>
            <person name="McCartney M.A."/>
            <person name="Auch B."/>
            <person name="Kono T."/>
            <person name="Mallez S."/>
            <person name="Becker A."/>
            <person name="Gohl D.M."/>
            <person name="Silverstein K.A.T."/>
            <person name="Koren S."/>
            <person name="Bechman K.B."/>
            <person name="Herman A."/>
            <person name="Abrahante J.E."/>
            <person name="Garbe J."/>
        </authorList>
    </citation>
    <scope>NUCLEOTIDE SEQUENCE</scope>
    <source>
        <strain evidence="2">Duluth1</strain>
        <tissue evidence="2">Whole animal</tissue>
    </source>
</reference>
<sequence length="93" mass="10201">MYTTIFFVLCIPSMALCYDVCTPGDDSTCPVGQCCLKEIMVYIGWDTGPPFRISCKPFPQRGESCYPEPYKGGFCPCAPGLTCGNVRILGHCE</sequence>